<dbReference type="EC" id="5.2.1.8" evidence="2"/>
<reference evidence="2 3" key="1">
    <citation type="submission" date="2020-01" db="EMBL/GenBank/DDBJ databases">
        <authorList>
            <person name="Rodrigo-Torres L."/>
            <person name="Arahal R. D."/>
            <person name="Lucena T."/>
        </authorList>
    </citation>
    <scope>NUCLEOTIDE SEQUENCE [LARGE SCALE GENOMIC DNA]</scope>
    <source>
        <strain evidence="2 3">CECT 9393</strain>
    </source>
</reference>
<dbReference type="GO" id="GO:0043335">
    <property type="term" value="P:protein unfolding"/>
    <property type="evidence" value="ECO:0007669"/>
    <property type="project" value="TreeGrafter"/>
</dbReference>
<evidence type="ECO:0000259" key="1">
    <source>
        <dbReference type="Pfam" id="PF05697"/>
    </source>
</evidence>
<dbReference type="EMBL" id="CACVBY010000018">
    <property type="protein sequence ID" value="CAA7386855.1"/>
    <property type="molecule type" value="Genomic_DNA"/>
</dbReference>
<keyword evidence="3" id="KW-1185">Reference proteome</keyword>
<dbReference type="GO" id="GO:0044183">
    <property type="term" value="F:protein folding chaperone"/>
    <property type="evidence" value="ECO:0007669"/>
    <property type="project" value="TreeGrafter"/>
</dbReference>
<feature type="domain" description="Trigger factor ribosome-binding bacterial" evidence="1">
    <location>
        <begin position="1"/>
        <end position="145"/>
    </location>
</feature>
<dbReference type="InterPro" id="IPR037041">
    <property type="entry name" value="Trigger_fac_C_sf"/>
</dbReference>
<evidence type="ECO:0000313" key="3">
    <source>
        <dbReference type="Proteomes" id="UP000445309"/>
    </source>
</evidence>
<dbReference type="AlphaFoldDB" id="A0A6N4XQF9"/>
<dbReference type="RefSeq" id="WP_162072451.1">
    <property type="nucleotide sequence ID" value="NZ_CACVBY010000018.1"/>
</dbReference>
<sequence>MKVTAQNHDDVSALLTVTLDKSDYKEKVEKQLINYAKNAQVPGFRKGKVPLSMVRKQYEAGIAFEEINKQVSDALNNYVNENKLRLVGQPVPQPVNELDYNADQLEVAFEVGYEPAFTIDLAKYEAPHYKVEASEKEINKSIENMQKRFAEQVPQDKITKDSYIALEVSQVVEEDAEGEHHHHPKNVTITAENKEAFKLVKSLKMDGSVKVSKETLAGDEELAKELGFSKEEVEHLHHNEVEVKVKDFYSLNLAELDQSLFDKVYGEGNIKSEDELKEKVKSELDEYFQQNADVHFVNKVLEQVSEKEEVVLPEAFLVKWLLFSNQNIQTEEQAKEILAAEKNQLKNQIIEGKLMTDNDIQLDYTDVLAQAEQLVRNQLAIYGIHHLGDEEIQKYAVEMLKDQEQVRQISSEVAMAKLKDAVLDKASKKETKISHDEFLAELKK</sequence>
<dbReference type="SUPFAM" id="SSF109998">
    <property type="entry name" value="Triger factor/SurA peptide-binding domain-like"/>
    <property type="match status" value="1"/>
</dbReference>
<dbReference type="InterPro" id="IPR008881">
    <property type="entry name" value="Trigger_fac_ribosome-bd_bac"/>
</dbReference>
<dbReference type="Pfam" id="PF05697">
    <property type="entry name" value="Trigger_N"/>
    <property type="match status" value="1"/>
</dbReference>
<dbReference type="PANTHER" id="PTHR30560">
    <property type="entry name" value="TRIGGER FACTOR CHAPERONE AND PEPTIDYL-PROLYL CIS/TRANS ISOMERASE"/>
    <property type="match status" value="1"/>
</dbReference>
<dbReference type="GO" id="GO:0051083">
    <property type="term" value="P:'de novo' cotranslational protein folding"/>
    <property type="evidence" value="ECO:0007669"/>
    <property type="project" value="TreeGrafter"/>
</dbReference>
<dbReference type="Proteomes" id="UP000445309">
    <property type="component" value="Unassembled WGS sequence"/>
</dbReference>
<gene>
    <name evidence="2" type="primary">tig</name>
    <name evidence="2" type="ORF">CHRY9393_01156</name>
</gene>
<dbReference type="GO" id="GO:0003755">
    <property type="term" value="F:peptidyl-prolyl cis-trans isomerase activity"/>
    <property type="evidence" value="ECO:0007669"/>
    <property type="project" value="UniProtKB-EC"/>
</dbReference>
<dbReference type="Gene3D" id="3.30.70.1050">
    <property type="entry name" value="Trigger factor ribosome-binding domain"/>
    <property type="match status" value="1"/>
</dbReference>
<proteinExistence type="predicted"/>
<accession>A0A6N4XQF9</accession>
<dbReference type="InterPro" id="IPR005215">
    <property type="entry name" value="Trig_fac"/>
</dbReference>
<protein>
    <submittedName>
        <fullName evidence="2">Trigger factor</fullName>
        <ecNumber evidence="2">5.2.1.8</ecNumber>
    </submittedName>
</protein>
<evidence type="ECO:0000313" key="2">
    <source>
        <dbReference type="EMBL" id="CAA7386855.1"/>
    </source>
</evidence>
<keyword evidence="2" id="KW-0413">Isomerase</keyword>
<dbReference type="Gene3D" id="1.10.3120.10">
    <property type="entry name" value="Trigger factor, C-terminal domain"/>
    <property type="match status" value="1"/>
</dbReference>
<dbReference type="InterPro" id="IPR036611">
    <property type="entry name" value="Trigger_fac_ribosome-bd_sf"/>
</dbReference>
<dbReference type="PANTHER" id="PTHR30560:SF3">
    <property type="entry name" value="TRIGGER FACTOR-LIKE PROTEIN TIG, CHLOROPLASTIC"/>
    <property type="match status" value="1"/>
</dbReference>
<dbReference type="GO" id="GO:0043022">
    <property type="term" value="F:ribosome binding"/>
    <property type="evidence" value="ECO:0007669"/>
    <property type="project" value="TreeGrafter"/>
</dbReference>
<dbReference type="GO" id="GO:0015031">
    <property type="term" value="P:protein transport"/>
    <property type="evidence" value="ECO:0007669"/>
    <property type="project" value="InterPro"/>
</dbReference>
<name>A0A6N4XQF9_9FLAO</name>
<dbReference type="InterPro" id="IPR027304">
    <property type="entry name" value="Trigger_fact/SurA_dom_sf"/>
</dbReference>
<dbReference type="SUPFAM" id="SSF102735">
    <property type="entry name" value="Trigger factor ribosome-binding domain"/>
    <property type="match status" value="1"/>
</dbReference>
<organism evidence="2 3">
    <name type="scientific">Chryseobacterium fistulae</name>
    <dbReference type="NCBI Taxonomy" id="2675058"/>
    <lineage>
        <taxon>Bacteria</taxon>
        <taxon>Pseudomonadati</taxon>
        <taxon>Bacteroidota</taxon>
        <taxon>Flavobacteriia</taxon>
        <taxon>Flavobacteriales</taxon>
        <taxon>Weeksellaceae</taxon>
        <taxon>Chryseobacterium group</taxon>
        <taxon>Chryseobacterium</taxon>
    </lineage>
</organism>